<reference evidence="3 4" key="1">
    <citation type="submission" date="2021-02" db="EMBL/GenBank/DDBJ databases">
        <title>De Novo genome assembly of isolated myxobacteria.</title>
        <authorList>
            <person name="Stevens D.C."/>
        </authorList>
    </citation>
    <scope>NUCLEOTIDE SEQUENCE [LARGE SCALE GENOMIC DNA]</scope>
    <source>
        <strain evidence="3 4">ATCC 29039</strain>
    </source>
</reference>
<dbReference type="InterPro" id="IPR004564">
    <property type="entry name" value="OM_lipoprot_carrier_LolA-like"/>
</dbReference>
<dbReference type="RefSeq" id="WP_207051621.1">
    <property type="nucleotide sequence ID" value="NZ_JAFIMU010000007.1"/>
</dbReference>
<feature type="compositionally biased region" description="Low complexity" evidence="2">
    <location>
        <begin position="17"/>
        <end position="46"/>
    </location>
</feature>
<sequence length="267" mass="28729">MLLESLLFALLTQAPTTAPAPKPAAAAKAPAATPKPAAPKDAGTAAMPPAAKQGDASVAPSASKPAPKPMAPEVKTLVDRMQAFYEKTGDFKAGFRQDYKYKAFRRTQTSTGTVTYKKPGLMRWEYENPSKRTFVLAGNKVYMHDPEAQTLSVAAMDTSKLSASVTFLFGQGKLADEFAITKGDCKDCKGTLLVLDPLKEEPRFRQVRLEVDPATAQVLKSTVVDPDGSENTIAFLDLKTNVGIAADSFKLNPPEGTRVDDFTKKAQ</sequence>
<dbReference type="SUPFAM" id="SSF89392">
    <property type="entry name" value="Prokaryotic lipoproteins and lipoprotein localization factors"/>
    <property type="match status" value="1"/>
</dbReference>
<gene>
    <name evidence="3" type="ORF">JYK02_15080</name>
</gene>
<dbReference type="CDD" id="cd16325">
    <property type="entry name" value="LolA"/>
    <property type="match status" value="1"/>
</dbReference>
<dbReference type="Proteomes" id="UP000664052">
    <property type="component" value="Unassembled WGS sequence"/>
</dbReference>
<organism evidence="3 4">
    <name type="scientific">Corallococcus macrosporus</name>
    <dbReference type="NCBI Taxonomy" id="35"/>
    <lineage>
        <taxon>Bacteria</taxon>
        <taxon>Pseudomonadati</taxon>
        <taxon>Myxococcota</taxon>
        <taxon>Myxococcia</taxon>
        <taxon>Myxococcales</taxon>
        <taxon>Cystobacterineae</taxon>
        <taxon>Myxococcaceae</taxon>
        <taxon>Corallococcus</taxon>
    </lineage>
</organism>
<dbReference type="Gene3D" id="2.50.20.10">
    <property type="entry name" value="Lipoprotein localisation LolA/LolB/LppX"/>
    <property type="match status" value="1"/>
</dbReference>
<accession>A0ABS3DAY3</accession>
<feature type="region of interest" description="Disordered" evidence="2">
    <location>
        <begin position="17"/>
        <end position="72"/>
    </location>
</feature>
<evidence type="ECO:0000313" key="3">
    <source>
        <dbReference type="EMBL" id="MBN8228830.1"/>
    </source>
</evidence>
<name>A0ABS3DAY3_9BACT</name>
<keyword evidence="1" id="KW-0732">Signal</keyword>
<comment type="caution">
    <text evidence="3">The sequence shown here is derived from an EMBL/GenBank/DDBJ whole genome shotgun (WGS) entry which is preliminary data.</text>
</comment>
<proteinExistence type="predicted"/>
<dbReference type="Pfam" id="PF03548">
    <property type="entry name" value="LolA"/>
    <property type="match status" value="1"/>
</dbReference>
<evidence type="ECO:0000256" key="2">
    <source>
        <dbReference type="SAM" id="MobiDB-lite"/>
    </source>
</evidence>
<evidence type="ECO:0000256" key="1">
    <source>
        <dbReference type="ARBA" id="ARBA00022729"/>
    </source>
</evidence>
<keyword evidence="3" id="KW-0449">Lipoprotein</keyword>
<dbReference type="PANTHER" id="PTHR35869:SF1">
    <property type="entry name" value="OUTER-MEMBRANE LIPOPROTEIN CARRIER PROTEIN"/>
    <property type="match status" value="1"/>
</dbReference>
<evidence type="ECO:0000313" key="4">
    <source>
        <dbReference type="Proteomes" id="UP000664052"/>
    </source>
</evidence>
<keyword evidence="4" id="KW-1185">Reference proteome</keyword>
<feature type="compositionally biased region" description="Low complexity" evidence="2">
    <location>
        <begin position="56"/>
        <end position="65"/>
    </location>
</feature>
<protein>
    <submittedName>
        <fullName evidence="3">Outer membrane lipoprotein carrier protein LolA</fullName>
    </submittedName>
</protein>
<dbReference type="EMBL" id="JAFIMU010000007">
    <property type="protein sequence ID" value="MBN8228830.1"/>
    <property type="molecule type" value="Genomic_DNA"/>
</dbReference>
<dbReference type="InterPro" id="IPR029046">
    <property type="entry name" value="LolA/LolB/LppX"/>
</dbReference>
<dbReference type="PANTHER" id="PTHR35869">
    <property type="entry name" value="OUTER-MEMBRANE LIPOPROTEIN CARRIER PROTEIN"/>
    <property type="match status" value="1"/>
</dbReference>